<dbReference type="Gene3D" id="3.40.190.10">
    <property type="entry name" value="Periplasmic binding protein-like II"/>
    <property type="match status" value="2"/>
</dbReference>
<dbReference type="SUPFAM" id="SSF53850">
    <property type="entry name" value="Periplasmic binding protein-like II"/>
    <property type="match status" value="1"/>
</dbReference>
<evidence type="ECO:0000313" key="3">
    <source>
        <dbReference type="EMBL" id="MYM25612.1"/>
    </source>
</evidence>
<dbReference type="AlphaFoldDB" id="A0A6L8KIN8"/>
<dbReference type="PANTHER" id="PTHR38834:SF3">
    <property type="entry name" value="SOLUTE-BINDING PROTEIN FAMILY 3_N-TERMINAL DOMAIN-CONTAINING PROTEIN"/>
    <property type="match status" value="1"/>
</dbReference>
<name>A0A6L8KIN8_9BURK</name>
<feature type="chain" id="PRO_5026780398" evidence="1">
    <location>
        <begin position="21"/>
        <end position="242"/>
    </location>
</feature>
<sequence length="242" mass="27462">MRLIIPTFLLLATCLRTAVAAPLTIITEHSPPASMRGPDGVITGRATDKIREMMTRTGTEYTLDLLPWKRAFLMAQTHGQTCLYSTSRTPDRETMFKWVGPTDEAEWQFWGRADHSFPLNTLDDARKLRIGTYLGDARDEYLRSRGFNVEAVSNDLVNPQKLLLNRIDLWAVAIRNGASYPGHPDWSDKVVPLMVFHRVKVYLACNPSVPDEQIDKLNAALAEMRRDGTLTRIDRKYDQAAK</sequence>
<dbReference type="PANTHER" id="PTHR38834">
    <property type="entry name" value="PERIPLASMIC SUBSTRATE BINDING PROTEIN FAMILY 3"/>
    <property type="match status" value="1"/>
</dbReference>
<protein>
    <submittedName>
        <fullName evidence="3">Transporter substrate-binding domain-containing protein</fullName>
    </submittedName>
</protein>
<proteinExistence type="predicted"/>
<dbReference type="RefSeq" id="WP_161009060.1">
    <property type="nucleotide sequence ID" value="NZ_WWCN01000017.1"/>
</dbReference>
<gene>
    <name evidence="3" type="ORF">GTP46_23550</name>
</gene>
<keyword evidence="1" id="KW-0732">Signal</keyword>
<feature type="domain" description="Solute-binding protein family 3/N-terminal" evidence="2">
    <location>
        <begin position="24"/>
        <end position="237"/>
    </location>
</feature>
<dbReference type="EMBL" id="WWCN01000017">
    <property type="protein sequence ID" value="MYM25612.1"/>
    <property type="molecule type" value="Genomic_DNA"/>
</dbReference>
<evidence type="ECO:0000313" key="4">
    <source>
        <dbReference type="Proteomes" id="UP000479335"/>
    </source>
</evidence>
<evidence type="ECO:0000256" key="1">
    <source>
        <dbReference type="SAM" id="SignalP"/>
    </source>
</evidence>
<dbReference type="InterPro" id="IPR001638">
    <property type="entry name" value="Solute-binding_3/MltF_N"/>
</dbReference>
<organism evidence="3 4">
    <name type="scientific">Duganella flavida</name>
    <dbReference type="NCBI Taxonomy" id="2692175"/>
    <lineage>
        <taxon>Bacteria</taxon>
        <taxon>Pseudomonadati</taxon>
        <taxon>Pseudomonadota</taxon>
        <taxon>Betaproteobacteria</taxon>
        <taxon>Burkholderiales</taxon>
        <taxon>Oxalobacteraceae</taxon>
        <taxon>Telluria group</taxon>
        <taxon>Duganella</taxon>
    </lineage>
</organism>
<keyword evidence="4" id="KW-1185">Reference proteome</keyword>
<reference evidence="3 4" key="1">
    <citation type="submission" date="2019-12" db="EMBL/GenBank/DDBJ databases">
        <title>Novel species isolated from a subtropical stream in China.</title>
        <authorList>
            <person name="Lu H."/>
        </authorList>
    </citation>
    <scope>NUCLEOTIDE SEQUENCE [LARGE SCALE GENOMIC DNA]</scope>
    <source>
        <strain evidence="3 4">FT135W</strain>
    </source>
</reference>
<evidence type="ECO:0000259" key="2">
    <source>
        <dbReference type="Pfam" id="PF00497"/>
    </source>
</evidence>
<feature type="signal peptide" evidence="1">
    <location>
        <begin position="1"/>
        <end position="20"/>
    </location>
</feature>
<dbReference type="Pfam" id="PF00497">
    <property type="entry name" value="SBP_bac_3"/>
    <property type="match status" value="1"/>
</dbReference>
<accession>A0A6L8KIN8</accession>
<comment type="caution">
    <text evidence="3">The sequence shown here is derived from an EMBL/GenBank/DDBJ whole genome shotgun (WGS) entry which is preliminary data.</text>
</comment>
<dbReference type="Proteomes" id="UP000479335">
    <property type="component" value="Unassembled WGS sequence"/>
</dbReference>